<accession>A0A2U0HZF5</accession>
<keyword evidence="3" id="KW-1185">Reference proteome</keyword>
<keyword evidence="1" id="KW-0732">Signal</keyword>
<comment type="caution">
    <text evidence="2">The sequence shown here is derived from an EMBL/GenBank/DDBJ whole genome shotgun (WGS) entry which is preliminary data.</text>
</comment>
<dbReference type="EMBL" id="QEHR01000006">
    <property type="protein sequence ID" value="PVW14261.1"/>
    <property type="molecule type" value="Genomic_DNA"/>
</dbReference>
<sequence length="227" mass="26584">MKKIILVSFILISFLSYSQDWDFEKPNYKKIEKNIKNKKSNLFYESLMNRFQNADSTMTLEEKRHLYYGYTFDENYSPYSRSDYGDSLRVVLQKEKLDSLDLIKVVNFTDKMLLDNPFDLNAINYQLYSLEQMGDKTTFNKKVTQLRIIVDALMSSGNGKSKKEAFYVIYTSHEYDLLSILGFQFGGSQSLIEHYDYLTLAKNEAKLEGLYFDVSPCLNSMSKMLKE</sequence>
<gene>
    <name evidence="2" type="ORF">DDV96_10670</name>
</gene>
<evidence type="ECO:0000256" key="1">
    <source>
        <dbReference type="SAM" id="SignalP"/>
    </source>
</evidence>
<name>A0A2U0HZF5_9FLAO</name>
<evidence type="ECO:0000313" key="3">
    <source>
        <dbReference type="Proteomes" id="UP000245962"/>
    </source>
</evidence>
<feature type="signal peptide" evidence="1">
    <location>
        <begin position="1"/>
        <end position="18"/>
    </location>
</feature>
<dbReference type="RefSeq" id="WP_116694751.1">
    <property type="nucleotide sequence ID" value="NZ_QEHR01000006.1"/>
</dbReference>
<dbReference type="Pfam" id="PF16266">
    <property type="entry name" value="DUF4919"/>
    <property type="match status" value="1"/>
</dbReference>
<evidence type="ECO:0008006" key="4">
    <source>
        <dbReference type="Google" id="ProtNLM"/>
    </source>
</evidence>
<proteinExistence type="predicted"/>
<evidence type="ECO:0000313" key="2">
    <source>
        <dbReference type="EMBL" id="PVW14261.1"/>
    </source>
</evidence>
<dbReference type="OrthoDB" id="686440at2"/>
<dbReference type="InterPro" id="IPR032578">
    <property type="entry name" value="DUF4919"/>
</dbReference>
<organism evidence="2 3">
    <name type="scientific">Marixanthomonas spongiae</name>
    <dbReference type="NCBI Taxonomy" id="2174845"/>
    <lineage>
        <taxon>Bacteria</taxon>
        <taxon>Pseudomonadati</taxon>
        <taxon>Bacteroidota</taxon>
        <taxon>Flavobacteriia</taxon>
        <taxon>Flavobacteriales</taxon>
        <taxon>Flavobacteriaceae</taxon>
        <taxon>Marixanthomonas</taxon>
    </lineage>
</organism>
<dbReference type="AlphaFoldDB" id="A0A2U0HZF5"/>
<feature type="chain" id="PRO_5015763477" description="DUF4919 domain-containing protein" evidence="1">
    <location>
        <begin position="19"/>
        <end position="227"/>
    </location>
</feature>
<reference evidence="2 3" key="1">
    <citation type="submission" date="2018-04" db="EMBL/GenBank/DDBJ databases">
        <title>Marixanthomonas spongiae HN-E44 sp. nov., isolated from a marine sponge.</title>
        <authorList>
            <person name="Luo L."/>
            <person name="Zhuang L."/>
        </authorList>
    </citation>
    <scope>NUCLEOTIDE SEQUENCE [LARGE SCALE GENOMIC DNA]</scope>
    <source>
        <strain evidence="2 3">HN-E44</strain>
    </source>
</reference>
<protein>
    <recommendedName>
        <fullName evidence="4">DUF4919 domain-containing protein</fullName>
    </recommendedName>
</protein>
<dbReference type="Proteomes" id="UP000245962">
    <property type="component" value="Unassembled WGS sequence"/>
</dbReference>